<dbReference type="Pfam" id="PF09954">
    <property type="entry name" value="DUF2188"/>
    <property type="match status" value="1"/>
</dbReference>
<evidence type="ECO:0000313" key="2">
    <source>
        <dbReference type="Proteomes" id="UP000199103"/>
    </source>
</evidence>
<organism evidence="1 2">
    <name type="scientific">Microlunatus soli</name>
    <dbReference type="NCBI Taxonomy" id="630515"/>
    <lineage>
        <taxon>Bacteria</taxon>
        <taxon>Bacillati</taxon>
        <taxon>Actinomycetota</taxon>
        <taxon>Actinomycetes</taxon>
        <taxon>Propionibacteriales</taxon>
        <taxon>Propionibacteriaceae</taxon>
        <taxon>Microlunatus</taxon>
    </lineage>
</organism>
<dbReference type="InterPro" id="IPR018691">
    <property type="entry name" value="DUF2188"/>
</dbReference>
<keyword evidence="2" id="KW-1185">Reference proteome</keyword>
<proteinExistence type="predicted"/>
<dbReference type="EMBL" id="LT629772">
    <property type="protein sequence ID" value="SDR93667.1"/>
    <property type="molecule type" value="Genomic_DNA"/>
</dbReference>
<accession>A0A1H1N424</accession>
<dbReference type="STRING" id="630515.SAMN04489812_0370"/>
<dbReference type="Proteomes" id="UP000199103">
    <property type="component" value="Chromosome I"/>
</dbReference>
<dbReference type="RefSeq" id="WP_157683150.1">
    <property type="nucleotide sequence ID" value="NZ_LT629772.1"/>
</dbReference>
<protein>
    <recommendedName>
        <fullName evidence="3">DUF2188 domain-containing protein</fullName>
    </recommendedName>
</protein>
<sequence length="67" mass="7368">MPTIEFHVLPHAEQWQLSRNGRRTALFATKQEAIEAACDLAQTEELSAIVVHDPDGHVQGTTVTTAE</sequence>
<gene>
    <name evidence="1" type="ORF">SAMN04489812_0370</name>
</gene>
<evidence type="ECO:0008006" key="3">
    <source>
        <dbReference type="Google" id="ProtNLM"/>
    </source>
</evidence>
<name>A0A1H1N424_9ACTN</name>
<dbReference type="OrthoDB" id="5194813at2"/>
<evidence type="ECO:0000313" key="1">
    <source>
        <dbReference type="EMBL" id="SDR93667.1"/>
    </source>
</evidence>
<dbReference type="AlphaFoldDB" id="A0A1H1N424"/>
<reference evidence="1 2" key="1">
    <citation type="submission" date="2016-10" db="EMBL/GenBank/DDBJ databases">
        <authorList>
            <person name="de Groot N.N."/>
        </authorList>
    </citation>
    <scope>NUCLEOTIDE SEQUENCE [LARGE SCALE GENOMIC DNA]</scope>
    <source>
        <strain evidence="1 2">DSM 21800</strain>
    </source>
</reference>